<evidence type="ECO:0000313" key="8">
    <source>
        <dbReference type="Proteomes" id="UP001374579"/>
    </source>
</evidence>
<dbReference type="GO" id="GO:0016020">
    <property type="term" value="C:membrane"/>
    <property type="evidence" value="ECO:0007669"/>
    <property type="project" value="UniProtKB-SubCell"/>
</dbReference>
<feature type="transmembrane region" description="Helical" evidence="6">
    <location>
        <begin position="16"/>
        <end position="38"/>
    </location>
</feature>
<feature type="transmembrane region" description="Helical" evidence="6">
    <location>
        <begin position="161"/>
        <end position="178"/>
    </location>
</feature>
<dbReference type="InterPro" id="IPR007248">
    <property type="entry name" value="Mpv17_PMP22"/>
</dbReference>
<keyword evidence="8" id="KW-1185">Reference proteome</keyword>
<protein>
    <recommendedName>
        <fullName evidence="9">Mpv17-like protein 2</fullName>
    </recommendedName>
</protein>
<evidence type="ECO:0000256" key="1">
    <source>
        <dbReference type="ARBA" id="ARBA00004141"/>
    </source>
</evidence>
<evidence type="ECO:0008006" key="9">
    <source>
        <dbReference type="Google" id="ProtNLM"/>
    </source>
</evidence>
<keyword evidence="4 6" id="KW-1133">Transmembrane helix</keyword>
<sequence length="206" mass="23505">MNGFKSAVQSLFTRHLFLTNVISCGGLLCVGDGIIQNLERFHMKRLTGISKEYNYERTGRMLVIGLVLGPFNHHWYRLLDKLVVGSGLKVVVKKIAADQAVAGPFFCSCFLIGMGLMEGKSPKECGKEWSDKFLTIYMADWCVWPPAQFINFYFLPTRFRVLYVSMVTLCWNTFLSFMKHKDSHHHDVLEAQQASKPDTKSHDDSL</sequence>
<dbReference type="PANTHER" id="PTHR11266:SF8">
    <property type="entry name" value="MPV17-LIKE PROTEIN 2"/>
    <property type="match status" value="1"/>
</dbReference>
<dbReference type="EMBL" id="JBAMIC010000011">
    <property type="protein sequence ID" value="KAK7100613.1"/>
    <property type="molecule type" value="Genomic_DNA"/>
</dbReference>
<feature type="transmembrane region" description="Helical" evidence="6">
    <location>
        <begin position="96"/>
        <end position="116"/>
    </location>
</feature>
<evidence type="ECO:0000313" key="7">
    <source>
        <dbReference type="EMBL" id="KAK7100613.1"/>
    </source>
</evidence>
<keyword evidence="5 6" id="KW-0472">Membrane</keyword>
<dbReference type="AlphaFoldDB" id="A0AAN9B7D7"/>
<dbReference type="PANTHER" id="PTHR11266">
    <property type="entry name" value="PEROXISOMAL MEMBRANE PROTEIN 2, PXMP2 MPV17"/>
    <property type="match status" value="1"/>
</dbReference>
<proteinExistence type="inferred from homology"/>
<evidence type="ECO:0000256" key="5">
    <source>
        <dbReference type="ARBA" id="ARBA00023136"/>
    </source>
</evidence>
<evidence type="ECO:0000256" key="4">
    <source>
        <dbReference type="ARBA" id="ARBA00022989"/>
    </source>
</evidence>
<dbReference type="Proteomes" id="UP001374579">
    <property type="component" value="Unassembled WGS sequence"/>
</dbReference>
<dbReference type="Pfam" id="PF04117">
    <property type="entry name" value="Mpv17_PMP22"/>
    <property type="match status" value="1"/>
</dbReference>
<comment type="caution">
    <text evidence="7">The sequence shown here is derived from an EMBL/GenBank/DDBJ whole genome shotgun (WGS) entry which is preliminary data.</text>
</comment>
<evidence type="ECO:0000256" key="6">
    <source>
        <dbReference type="RuleBase" id="RU363053"/>
    </source>
</evidence>
<comment type="similarity">
    <text evidence="2 6">Belongs to the peroxisomal membrane protein PXMP2/4 family.</text>
</comment>
<reference evidence="7 8" key="1">
    <citation type="submission" date="2024-02" db="EMBL/GenBank/DDBJ databases">
        <title>Chromosome-scale genome assembly of the rough periwinkle Littorina saxatilis.</title>
        <authorList>
            <person name="De Jode A."/>
            <person name="Faria R."/>
            <person name="Formenti G."/>
            <person name="Sims Y."/>
            <person name="Smith T.P."/>
            <person name="Tracey A."/>
            <person name="Wood J.M.D."/>
            <person name="Zagrodzka Z.B."/>
            <person name="Johannesson K."/>
            <person name="Butlin R.K."/>
            <person name="Leder E.H."/>
        </authorList>
    </citation>
    <scope>NUCLEOTIDE SEQUENCE [LARGE SCALE GENOMIC DNA]</scope>
    <source>
        <strain evidence="7">Snail1</strain>
        <tissue evidence="7">Muscle</tissue>
    </source>
</reference>
<keyword evidence="3 6" id="KW-0812">Transmembrane</keyword>
<dbReference type="GO" id="GO:0061668">
    <property type="term" value="P:mitochondrial ribosome assembly"/>
    <property type="evidence" value="ECO:0007669"/>
    <property type="project" value="TreeGrafter"/>
</dbReference>
<organism evidence="7 8">
    <name type="scientific">Littorina saxatilis</name>
    <dbReference type="NCBI Taxonomy" id="31220"/>
    <lineage>
        <taxon>Eukaryota</taxon>
        <taxon>Metazoa</taxon>
        <taxon>Spiralia</taxon>
        <taxon>Lophotrochozoa</taxon>
        <taxon>Mollusca</taxon>
        <taxon>Gastropoda</taxon>
        <taxon>Caenogastropoda</taxon>
        <taxon>Littorinimorpha</taxon>
        <taxon>Littorinoidea</taxon>
        <taxon>Littorinidae</taxon>
        <taxon>Littorina</taxon>
    </lineage>
</organism>
<evidence type="ECO:0000256" key="2">
    <source>
        <dbReference type="ARBA" id="ARBA00006824"/>
    </source>
</evidence>
<gene>
    <name evidence="7" type="ORF">V1264_023533</name>
</gene>
<feature type="transmembrane region" description="Helical" evidence="6">
    <location>
        <begin position="59"/>
        <end position="76"/>
    </location>
</feature>
<dbReference type="GO" id="GO:0005739">
    <property type="term" value="C:mitochondrion"/>
    <property type="evidence" value="ECO:0007669"/>
    <property type="project" value="TreeGrafter"/>
</dbReference>
<accession>A0AAN9B7D7</accession>
<evidence type="ECO:0000256" key="3">
    <source>
        <dbReference type="ARBA" id="ARBA00022692"/>
    </source>
</evidence>
<comment type="subcellular location">
    <subcellularLocation>
        <location evidence="1">Membrane</location>
        <topology evidence="1">Multi-pass membrane protein</topology>
    </subcellularLocation>
</comment>
<name>A0AAN9B7D7_9CAEN</name>